<organism evidence="2 3">
    <name type="scientific">Phytophthora pseudosyringae</name>
    <dbReference type="NCBI Taxonomy" id="221518"/>
    <lineage>
        <taxon>Eukaryota</taxon>
        <taxon>Sar</taxon>
        <taxon>Stramenopiles</taxon>
        <taxon>Oomycota</taxon>
        <taxon>Peronosporomycetes</taxon>
        <taxon>Peronosporales</taxon>
        <taxon>Peronosporaceae</taxon>
        <taxon>Phytophthora</taxon>
    </lineage>
</organism>
<sequence>MPRWDSILLPMLTLVTLAHTQVCASSANQMYFTLRPYGSRNKSFADPKFYNEDPSTTCRVPAVANMETKMFDGGAAVCRHQLLAACCPRRKTATIFWTKAVNVCNINATFPVGAASRCVAAPWIRASGCLHVFVNVKA</sequence>
<proteinExistence type="predicted"/>
<comment type="caution">
    <text evidence="2">The sequence shown here is derived from an EMBL/GenBank/DDBJ whole genome shotgun (WGS) entry which is preliminary data.</text>
</comment>
<accession>A0A8T1W083</accession>
<reference evidence="2" key="1">
    <citation type="submission" date="2021-02" db="EMBL/GenBank/DDBJ databases">
        <authorList>
            <person name="Palmer J.M."/>
        </authorList>
    </citation>
    <scope>NUCLEOTIDE SEQUENCE</scope>
    <source>
        <strain evidence="2">SCRP734</strain>
    </source>
</reference>
<dbReference type="Proteomes" id="UP000694044">
    <property type="component" value="Unassembled WGS sequence"/>
</dbReference>
<name>A0A8T1W083_9STRA</name>
<dbReference type="OrthoDB" id="121390at2759"/>
<gene>
    <name evidence="2" type="ORF">PHYPSEUDO_015289</name>
</gene>
<feature type="chain" id="PRO_5035814756" description="Secreted protein" evidence="1">
    <location>
        <begin position="21"/>
        <end position="138"/>
    </location>
</feature>
<keyword evidence="1" id="KW-0732">Signal</keyword>
<evidence type="ECO:0000313" key="3">
    <source>
        <dbReference type="Proteomes" id="UP000694044"/>
    </source>
</evidence>
<evidence type="ECO:0008006" key="4">
    <source>
        <dbReference type="Google" id="ProtNLM"/>
    </source>
</evidence>
<evidence type="ECO:0000313" key="2">
    <source>
        <dbReference type="EMBL" id="KAG7386781.1"/>
    </source>
</evidence>
<dbReference type="AlphaFoldDB" id="A0A8T1W083"/>
<keyword evidence="3" id="KW-1185">Reference proteome</keyword>
<dbReference type="EMBL" id="JAGDFM010000093">
    <property type="protein sequence ID" value="KAG7386781.1"/>
    <property type="molecule type" value="Genomic_DNA"/>
</dbReference>
<protein>
    <recommendedName>
        <fullName evidence="4">Secreted protein</fullName>
    </recommendedName>
</protein>
<feature type="signal peptide" evidence="1">
    <location>
        <begin position="1"/>
        <end position="20"/>
    </location>
</feature>
<evidence type="ECO:0000256" key="1">
    <source>
        <dbReference type="SAM" id="SignalP"/>
    </source>
</evidence>